<evidence type="ECO:0000313" key="3">
    <source>
        <dbReference type="Proteomes" id="UP001596074"/>
    </source>
</evidence>
<evidence type="ECO:0000256" key="1">
    <source>
        <dbReference type="SAM" id="MobiDB-lite"/>
    </source>
</evidence>
<reference evidence="3" key="1">
    <citation type="journal article" date="2019" name="Int. J. Syst. Evol. Microbiol.">
        <title>The Global Catalogue of Microorganisms (GCM) 10K type strain sequencing project: providing services to taxonomists for standard genome sequencing and annotation.</title>
        <authorList>
            <consortium name="The Broad Institute Genomics Platform"/>
            <consortium name="The Broad Institute Genome Sequencing Center for Infectious Disease"/>
            <person name="Wu L."/>
            <person name="Ma J."/>
        </authorList>
    </citation>
    <scope>NUCLEOTIDE SEQUENCE [LARGE SCALE GENOMIC DNA]</scope>
    <source>
        <strain evidence="3">KCTC 42087</strain>
    </source>
</reference>
<dbReference type="Proteomes" id="UP001596074">
    <property type="component" value="Unassembled WGS sequence"/>
</dbReference>
<feature type="compositionally biased region" description="Basic and acidic residues" evidence="1">
    <location>
        <begin position="99"/>
        <end position="115"/>
    </location>
</feature>
<gene>
    <name evidence="2" type="ORF">ACFPZN_06400</name>
</gene>
<name>A0ABW0ZRH0_9ACTN</name>
<feature type="compositionally biased region" description="Basic and acidic residues" evidence="1">
    <location>
        <begin position="123"/>
        <end position="140"/>
    </location>
</feature>
<keyword evidence="3" id="KW-1185">Reference proteome</keyword>
<organism evidence="2 3">
    <name type="scientific">Actinomadura rugatobispora</name>
    <dbReference type="NCBI Taxonomy" id="1994"/>
    <lineage>
        <taxon>Bacteria</taxon>
        <taxon>Bacillati</taxon>
        <taxon>Actinomycetota</taxon>
        <taxon>Actinomycetes</taxon>
        <taxon>Streptosporangiales</taxon>
        <taxon>Thermomonosporaceae</taxon>
        <taxon>Actinomadura</taxon>
    </lineage>
</organism>
<evidence type="ECO:0000313" key="2">
    <source>
        <dbReference type="EMBL" id="MFC5745237.1"/>
    </source>
</evidence>
<proteinExistence type="predicted"/>
<feature type="region of interest" description="Disordered" evidence="1">
    <location>
        <begin position="97"/>
        <end position="167"/>
    </location>
</feature>
<dbReference type="EMBL" id="JBHSON010000007">
    <property type="protein sequence ID" value="MFC5745237.1"/>
    <property type="molecule type" value="Genomic_DNA"/>
</dbReference>
<comment type="caution">
    <text evidence="2">The sequence shown here is derived from an EMBL/GenBank/DDBJ whole genome shotgun (WGS) entry which is preliminary data.</text>
</comment>
<accession>A0ABW0ZRH0</accession>
<protein>
    <submittedName>
        <fullName evidence="2">Uncharacterized protein</fullName>
    </submittedName>
</protein>
<feature type="region of interest" description="Disordered" evidence="1">
    <location>
        <begin position="54"/>
        <end position="75"/>
    </location>
</feature>
<sequence>MKALINSMTDNEQALVRETERERLEDLGEDDLLEVHDRVRRARNKHVKQYRRAAASRVEEVGGRGAARPGNTRNAQKAEVFEDALARVSRYVAKAARRSAADLKAERLRNARAGRDPGPARAVPEDTAGRRMRSQTHDRAPSQPVLPKQRASSKAMGARRQARRDSR</sequence>